<dbReference type="HOGENOM" id="CLU_1457063_0_0_1"/>
<keyword evidence="1" id="KW-0472">Membrane</keyword>
<keyword evidence="1" id="KW-0812">Transmembrane</keyword>
<feature type="transmembrane region" description="Helical" evidence="1">
    <location>
        <begin position="68"/>
        <end position="88"/>
    </location>
</feature>
<dbReference type="PaxDb" id="2903-EOD30396"/>
<proteinExistence type="predicted"/>
<feature type="transmembrane region" description="Helical" evidence="1">
    <location>
        <begin position="43"/>
        <end position="62"/>
    </location>
</feature>
<sequence length="186" mass="18426">MDTVVKAATGVYVKSFMAEFLQARLAASLAASPIVTASPPAQFFTIILAWITGILGIVTLIYGVGAQVVALGAPAAAVVAGGAMASAVNDIASNPIGMPRGSCSPPAGMSPDTLVGTTGSLLGASGDSAATQLQADLQANGVELPTDIGGSMMNTTTRAPHPDGMIMESPGTRAAAALGVREERGT</sequence>
<reference evidence="3" key="1">
    <citation type="journal article" date="2013" name="Nature">
        <title>Pan genome of the phytoplankton Emiliania underpins its global distribution.</title>
        <authorList>
            <person name="Read B.A."/>
            <person name="Kegel J."/>
            <person name="Klute M.J."/>
            <person name="Kuo A."/>
            <person name="Lefebvre S.C."/>
            <person name="Maumus F."/>
            <person name="Mayer C."/>
            <person name="Miller J."/>
            <person name="Monier A."/>
            <person name="Salamov A."/>
            <person name="Young J."/>
            <person name="Aguilar M."/>
            <person name="Claverie J.M."/>
            <person name="Frickenhaus S."/>
            <person name="Gonzalez K."/>
            <person name="Herman E.K."/>
            <person name="Lin Y.C."/>
            <person name="Napier J."/>
            <person name="Ogata H."/>
            <person name="Sarno A.F."/>
            <person name="Shmutz J."/>
            <person name="Schroeder D."/>
            <person name="de Vargas C."/>
            <person name="Verret F."/>
            <person name="von Dassow P."/>
            <person name="Valentin K."/>
            <person name="Van de Peer Y."/>
            <person name="Wheeler G."/>
            <person name="Dacks J.B."/>
            <person name="Delwiche C.F."/>
            <person name="Dyhrman S.T."/>
            <person name="Glockner G."/>
            <person name="John U."/>
            <person name="Richards T."/>
            <person name="Worden A.Z."/>
            <person name="Zhang X."/>
            <person name="Grigoriev I.V."/>
            <person name="Allen A.E."/>
            <person name="Bidle K."/>
            <person name="Borodovsky M."/>
            <person name="Bowler C."/>
            <person name="Brownlee C."/>
            <person name="Cock J.M."/>
            <person name="Elias M."/>
            <person name="Gladyshev V.N."/>
            <person name="Groth M."/>
            <person name="Guda C."/>
            <person name="Hadaegh A."/>
            <person name="Iglesias-Rodriguez M.D."/>
            <person name="Jenkins J."/>
            <person name="Jones B.M."/>
            <person name="Lawson T."/>
            <person name="Leese F."/>
            <person name="Lindquist E."/>
            <person name="Lobanov A."/>
            <person name="Lomsadze A."/>
            <person name="Malik S.B."/>
            <person name="Marsh M.E."/>
            <person name="Mackinder L."/>
            <person name="Mock T."/>
            <person name="Mueller-Roeber B."/>
            <person name="Pagarete A."/>
            <person name="Parker M."/>
            <person name="Probert I."/>
            <person name="Quesneville H."/>
            <person name="Raines C."/>
            <person name="Rensing S.A."/>
            <person name="Riano-Pachon D.M."/>
            <person name="Richier S."/>
            <person name="Rokitta S."/>
            <person name="Shiraiwa Y."/>
            <person name="Soanes D.M."/>
            <person name="van der Giezen M."/>
            <person name="Wahlund T.M."/>
            <person name="Williams B."/>
            <person name="Wilson W."/>
            <person name="Wolfe G."/>
            <person name="Wurch L.L."/>
        </authorList>
    </citation>
    <scope>NUCLEOTIDE SEQUENCE</scope>
</reference>
<protein>
    <recommendedName>
        <fullName evidence="4">H(+)-exporting diphosphatase</fullName>
    </recommendedName>
</protein>
<reference evidence="2" key="2">
    <citation type="submission" date="2024-10" db="UniProtKB">
        <authorList>
            <consortium name="EnsemblProtists"/>
        </authorList>
    </citation>
    <scope>IDENTIFICATION</scope>
</reference>
<evidence type="ECO:0000256" key="1">
    <source>
        <dbReference type="SAM" id="Phobius"/>
    </source>
</evidence>
<keyword evidence="3" id="KW-1185">Reference proteome</keyword>
<organism evidence="2 3">
    <name type="scientific">Emiliania huxleyi (strain CCMP1516)</name>
    <dbReference type="NCBI Taxonomy" id="280463"/>
    <lineage>
        <taxon>Eukaryota</taxon>
        <taxon>Haptista</taxon>
        <taxon>Haptophyta</taxon>
        <taxon>Prymnesiophyceae</taxon>
        <taxon>Isochrysidales</taxon>
        <taxon>Noelaerhabdaceae</taxon>
        <taxon>Emiliania</taxon>
    </lineage>
</organism>
<dbReference type="Proteomes" id="UP000013827">
    <property type="component" value="Unassembled WGS sequence"/>
</dbReference>
<dbReference type="RefSeq" id="XP_005782825.1">
    <property type="nucleotide sequence ID" value="XM_005782768.1"/>
</dbReference>
<dbReference type="KEGG" id="ehx:EMIHUDRAFT_232912"/>
<evidence type="ECO:0000313" key="2">
    <source>
        <dbReference type="EnsemblProtists" id="EOD30396"/>
    </source>
</evidence>
<dbReference type="GeneID" id="17275668"/>
<accession>A0A0D3K3R1</accession>
<keyword evidence="1" id="KW-1133">Transmembrane helix</keyword>
<name>A0A0D3K3R1_EMIH1</name>
<dbReference type="EnsemblProtists" id="EOD30396">
    <property type="protein sequence ID" value="EOD30396"/>
    <property type="gene ID" value="EMIHUDRAFT_232912"/>
</dbReference>
<dbReference type="AlphaFoldDB" id="A0A0D3K3R1"/>
<evidence type="ECO:0000313" key="3">
    <source>
        <dbReference type="Proteomes" id="UP000013827"/>
    </source>
</evidence>
<evidence type="ECO:0008006" key="4">
    <source>
        <dbReference type="Google" id="ProtNLM"/>
    </source>
</evidence>